<gene>
    <name evidence="1" type="ORF">POM99_21340</name>
</gene>
<proteinExistence type="predicted"/>
<evidence type="ECO:0000313" key="1">
    <source>
        <dbReference type="EMBL" id="MDF8335756.1"/>
    </source>
</evidence>
<dbReference type="RefSeq" id="WP_277280739.1">
    <property type="nucleotide sequence ID" value="NZ_JAROCY010000040.1"/>
</dbReference>
<name>A0ABT6CPB6_9SPHN</name>
<evidence type="ECO:0000313" key="2">
    <source>
        <dbReference type="Proteomes" id="UP001222770"/>
    </source>
</evidence>
<reference evidence="1 2" key="1">
    <citation type="submission" date="2023-03" db="EMBL/GenBank/DDBJ databases">
        <title>Novosphingobium cyanobacteriorum sp. nov., isolated from a eutrophic reservoir during the Microcystis bloom period.</title>
        <authorList>
            <person name="Kang M."/>
            <person name="Le V."/>
            <person name="Ko S.-R."/>
            <person name="Lee S.-A."/>
            <person name="Ahn C.-Y."/>
        </authorList>
    </citation>
    <scope>NUCLEOTIDE SEQUENCE [LARGE SCALE GENOMIC DNA]</scope>
    <source>
        <strain evidence="1 2">HBC54</strain>
    </source>
</reference>
<comment type="caution">
    <text evidence="1">The sequence shown here is derived from an EMBL/GenBank/DDBJ whole genome shotgun (WGS) entry which is preliminary data.</text>
</comment>
<keyword evidence="2" id="KW-1185">Reference proteome</keyword>
<dbReference type="Proteomes" id="UP001222770">
    <property type="component" value="Unassembled WGS sequence"/>
</dbReference>
<accession>A0ABT6CPB6</accession>
<sequence length="399" mass="43512">MAIDIKKGTWPRKGSLPTFPSTFHSGVQTVDIHVPSALLMIGFLTTPIATTGVSLSEFWAWVRYLAAISADPDLRLTQSFADLDAHQKTILSDDFGMGLPMLWLNDKLQFDRIVDGRYFMQRFAASTGATQHRAAKRGPNKTPDFVARDLSGVWHVVECKGTQSGVGYSSNQLGGKGPPPVGGVAQKLSIIFPPGHTGQRLVCGLSIGVDGREKSKLTIIDPEPDEPLTVRSDQISNADDAATRGMIAKALRLAGFEATAEVTAAPLGFSVTAVRRKTKKAEKRREAIVAERDARARAELGQAEALRTKFDDGYLGRELNIDLPRPLPLGSKPVSRVVVRQGVKQDAISELREQPTVAEPTYDDSARWLKEVGPIEIQKDGQFSSFTIGGFFRSELMLE</sequence>
<dbReference type="EMBL" id="JAROCY010000040">
    <property type="protein sequence ID" value="MDF8335756.1"/>
    <property type="molecule type" value="Genomic_DNA"/>
</dbReference>
<protein>
    <submittedName>
        <fullName evidence="1">Uncharacterized protein</fullName>
    </submittedName>
</protein>
<organism evidence="1 2">
    <name type="scientific">Novosphingobium cyanobacteriorum</name>
    <dbReference type="NCBI Taxonomy" id="3024215"/>
    <lineage>
        <taxon>Bacteria</taxon>
        <taxon>Pseudomonadati</taxon>
        <taxon>Pseudomonadota</taxon>
        <taxon>Alphaproteobacteria</taxon>
        <taxon>Sphingomonadales</taxon>
        <taxon>Sphingomonadaceae</taxon>
        <taxon>Novosphingobium</taxon>
    </lineage>
</organism>